<evidence type="ECO:0000256" key="2">
    <source>
        <dbReference type="ARBA" id="ARBA00023125"/>
    </source>
</evidence>
<protein>
    <submittedName>
        <fullName evidence="7">TetR/AcrR family transcriptional regulator</fullName>
    </submittedName>
</protein>
<dbReference type="AlphaFoldDB" id="A0A345ZTY6"/>
<dbReference type="GO" id="GO:0000976">
    <property type="term" value="F:transcription cis-regulatory region binding"/>
    <property type="evidence" value="ECO:0007669"/>
    <property type="project" value="TreeGrafter"/>
</dbReference>
<keyword evidence="8" id="KW-1185">Reference proteome</keyword>
<dbReference type="KEGG" id="ptaw:DW352_07555"/>
<name>A0A345ZTY6_9HYPH</name>
<feature type="domain" description="HTH tetR-type" evidence="6">
    <location>
        <begin position="22"/>
        <end position="82"/>
    </location>
</feature>
<dbReference type="InterPro" id="IPR050109">
    <property type="entry name" value="HTH-type_TetR-like_transc_reg"/>
</dbReference>
<feature type="region of interest" description="Disordered" evidence="5">
    <location>
        <begin position="1"/>
        <end position="25"/>
    </location>
</feature>
<evidence type="ECO:0000256" key="3">
    <source>
        <dbReference type="ARBA" id="ARBA00023163"/>
    </source>
</evidence>
<dbReference type="Gene3D" id="1.10.357.10">
    <property type="entry name" value="Tetracycline Repressor, domain 2"/>
    <property type="match status" value="1"/>
</dbReference>
<dbReference type="PANTHER" id="PTHR30055">
    <property type="entry name" value="HTH-TYPE TRANSCRIPTIONAL REGULATOR RUTR"/>
    <property type="match status" value="1"/>
</dbReference>
<keyword evidence="3" id="KW-0804">Transcription</keyword>
<feature type="compositionally biased region" description="Basic and acidic residues" evidence="5">
    <location>
        <begin position="15"/>
        <end position="25"/>
    </location>
</feature>
<proteinExistence type="predicted"/>
<accession>A0A345ZTY6</accession>
<evidence type="ECO:0000256" key="4">
    <source>
        <dbReference type="PROSITE-ProRule" id="PRU00335"/>
    </source>
</evidence>
<dbReference type="InterPro" id="IPR001647">
    <property type="entry name" value="HTH_TetR"/>
</dbReference>
<dbReference type="EMBL" id="CP031417">
    <property type="protein sequence ID" value="AXK80383.1"/>
    <property type="molecule type" value="Genomic_DNA"/>
</dbReference>
<evidence type="ECO:0000256" key="1">
    <source>
        <dbReference type="ARBA" id="ARBA00023015"/>
    </source>
</evidence>
<evidence type="ECO:0000259" key="6">
    <source>
        <dbReference type="PROSITE" id="PS50977"/>
    </source>
</evidence>
<dbReference type="OrthoDB" id="9816296at2"/>
<keyword evidence="2 4" id="KW-0238">DNA-binding</keyword>
<dbReference type="Pfam" id="PF00440">
    <property type="entry name" value="TetR_N"/>
    <property type="match status" value="1"/>
</dbReference>
<gene>
    <name evidence="7" type="ORF">DW352_07555</name>
</gene>
<keyword evidence="1" id="KW-0805">Transcription regulation</keyword>
<dbReference type="SUPFAM" id="SSF46689">
    <property type="entry name" value="Homeodomain-like"/>
    <property type="match status" value="1"/>
</dbReference>
<sequence length="210" mass="23819">MPKRSAPLPKRAPRRTQEERRRETREAVLKAAMTVLIEDGYEKFTATRVAKAAGVSRGAQENYFRTKNDLIVAATRYTLMQAAEQARVLAARKARSADPIAAFLANSKSFCFSPTYLALMEMVTVSRRNPALAKMNTPVVREFRNVLDTIWIDALCEAGYERQSVQSFVKATHYLLRGMAFASMWQSPKSEYPAILEDWHSIGRQQLKRA</sequence>
<evidence type="ECO:0000256" key="5">
    <source>
        <dbReference type="SAM" id="MobiDB-lite"/>
    </source>
</evidence>
<reference evidence="7 8" key="1">
    <citation type="submission" date="2018-07" db="EMBL/GenBank/DDBJ databases">
        <authorList>
            <person name="Quirk P.G."/>
            <person name="Krulwich T.A."/>
        </authorList>
    </citation>
    <scope>NUCLEOTIDE SEQUENCE [LARGE SCALE GENOMIC DNA]</scope>
    <source>
        <strain evidence="7 8">CC-BB4</strain>
    </source>
</reference>
<dbReference type="GO" id="GO:0003700">
    <property type="term" value="F:DNA-binding transcription factor activity"/>
    <property type="evidence" value="ECO:0007669"/>
    <property type="project" value="TreeGrafter"/>
</dbReference>
<evidence type="ECO:0000313" key="7">
    <source>
        <dbReference type="EMBL" id="AXK80383.1"/>
    </source>
</evidence>
<dbReference type="InterPro" id="IPR009057">
    <property type="entry name" value="Homeodomain-like_sf"/>
</dbReference>
<dbReference type="Proteomes" id="UP000254889">
    <property type="component" value="Chromosome"/>
</dbReference>
<dbReference type="PANTHER" id="PTHR30055:SF238">
    <property type="entry name" value="MYCOFACTOCIN BIOSYNTHESIS TRANSCRIPTIONAL REGULATOR MFTR-RELATED"/>
    <property type="match status" value="1"/>
</dbReference>
<evidence type="ECO:0000313" key="8">
    <source>
        <dbReference type="Proteomes" id="UP000254889"/>
    </source>
</evidence>
<dbReference type="RefSeq" id="WP_115689978.1">
    <property type="nucleotide sequence ID" value="NZ_CP031417.1"/>
</dbReference>
<feature type="DNA-binding region" description="H-T-H motif" evidence="4">
    <location>
        <begin position="45"/>
        <end position="64"/>
    </location>
</feature>
<dbReference type="PROSITE" id="PS50977">
    <property type="entry name" value="HTH_TETR_2"/>
    <property type="match status" value="1"/>
</dbReference>
<organism evidence="7 8">
    <name type="scientific">Pseudolabrys taiwanensis</name>
    <dbReference type="NCBI Taxonomy" id="331696"/>
    <lineage>
        <taxon>Bacteria</taxon>
        <taxon>Pseudomonadati</taxon>
        <taxon>Pseudomonadota</taxon>
        <taxon>Alphaproteobacteria</taxon>
        <taxon>Hyphomicrobiales</taxon>
        <taxon>Xanthobacteraceae</taxon>
        <taxon>Pseudolabrys</taxon>
    </lineage>
</organism>
<dbReference type="PRINTS" id="PR00455">
    <property type="entry name" value="HTHTETR"/>
</dbReference>